<feature type="signal peptide" evidence="3">
    <location>
        <begin position="1"/>
        <end position="28"/>
    </location>
</feature>
<comment type="caution">
    <text evidence="4">The sequence shown here is derived from an EMBL/GenBank/DDBJ whole genome shotgun (WGS) entry which is preliminary data.</text>
</comment>
<proteinExistence type="inferred from homology"/>
<feature type="chain" id="PRO_5032698321" evidence="3">
    <location>
        <begin position="29"/>
        <end position="425"/>
    </location>
</feature>
<dbReference type="InterPro" id="IPR006059">
    <property type="entry name" value="SBP"/>
</dbReference>
<dbReference type="AlphaFoldDB" id="A0A840BIA6"/>
<reference evidence="4 5" key="1">
    <citation type="submission" date="2020-08" db="EMBL/GenBank/DDBJ databases">
        <title>Genomic Encyclopedia of Type Strains, Phase IV (KMG-IV): sequencing the most valuable type-strain genomes for metagenomic binning, comparative biology and taxonomic classification.</title>
        <authorList>
            <person name="Goeker M."/>
        </authorList>
    </citation>
    <scope>NUCLEOTIDE SEQUENCE [LARGE SCALE GENOMIC DNA]</scope>
    <source>
        <strain evidence="4 5">DSM 106739</strain>
    </source>
</reference>
<keyword evidence="5" id="KW-1185">Reference proteome</keyword>
<dbReference type="Pfam" id="PF01547">
    <property type="entry name" value="SBP_bac_1"/>
    <property type="match status" value="1"/>
</dbReference>
<keyword evidence="4" id="KW-0762">Sugar transport</keyword>
<comment type="similarity">
    <text evidence="2">Belongs to the bacterial solute-binding protein 1 family.</text>
</comment>
<dbReference type="SUPFAM" id="SSF53850">
    <property type="entry name" value="Periplasmic binding protein-like II"/>
    <property type="match status" value="1"/>
</dbReference>
<dbReference type="EMBL" id="JACIET010000001">
    <property type="protein sequence ID" value="MBB4012363.1"/>
    <property type="molecule type" value="Genomic_DNA"/>
</dbReference>
<dbReference type="GO" id="GO:0042597">
    <property type="term" value="C:periplasmic space"/>
    <property type="evidence" value="ECO:0007669"/>
    <property type="project" value="UniProtKB-SubCell"/>
</dbReference>
<accession>A0A840BIA6</accession>
<dbReference type="RefSeq" id="WP_183634176.1">
    <property type="nucleotide sequence ID" value="NZ_BAABLE010000011.1"/>
</dbReference>
<dbReference type="Gene3D" id="3.40.190.10">
    <property type="entry name" value="Periplasmic binding protein-like II"/>
    <property type="match status" value="2"/>
</dbReference>
<dbReference type="Proteomes" id="UP000561045">
    <property type="component" value="Unassembled WGS sequence"/>
</dbReference>
<evidence type="ECO:0000313" key="5">
    <source>
        <dbReference type="Proteomes" id="UP000561045"/>
    </source>
</evidence>
<keyword evidence="4" id="KW-0813">Transport</keyword>
<comment type="subcellular location">
    <subcellularLocation>
        <location evidence="1">Periplasm</location>
    </subcellularLocation>
</comment>
<keyword evidence="3" id="KW-0732">Signal</keyword>
<name>A0A840BIA6_9RHOO</name>
<evidence type="ECO:0000256" key="3">
    <source>
        <dbReference type="SAM" id="SignalP"/>
    </source>
</evidence>
<evidence type="ECO:0000313" key="4">
    <source>
        <dbReference type="EMBL" id="MBB4012363.1"/>
    </source>
</evidence>
<evidence type="ECO:0000256" key="1">
    <source>
        <dbReference type="ARBA" id="ARBA00004418"/>
    </source>
</evidence>
<dbReference type="PANTHER" id="PTHR43649">
    <property type="entry name" value="ARABINOSE-BINDING PROTEIN-RELATED"/>
    <property type="match status" value="1"/>
</dbReference>
<gene>
    <name evidence="4" type="ORF">GGR36_001671</name>
</gene>
<organism evidence="4 5">
    <name type="scientific">Niveibacterium umoris</name>
    <dbReference type="NCBI Taxonomy" id="1193620"/>
    <lineage>
        <taxon>Bacteria</taxon>
        <taxon>Pseudomonadati</taxon>
        <taxon>Pseudomonadota</taxon>
        <taxon>Betaproteobacteria</taxon>
        <taxon>Rhodocyclales</taxon>
        <taxon>Rhodocyclaceae</taxon>
        <taxon>Niveibacterium</taxon>
    </lineage>
</organism>
<evidence type="ECO:0000256" key="2">
    <source>
        <dbReference type="ARBA" id="ARBA00008520"/>
    </source>
</evidence>
<dbReference type="InterPro" id="IPR050490">
    <property type="entry name" value="Bact_solute-bd_prot1"/>
</dbReference>
<sequence length="425" mass="47070">MEMPDRRAALLRLSAALALPLLPPRAFSAQSQPQSQSPRLVVDFMISSGALRSAWVKLVQAFQAQNPGLQIIANEFSQEEYKHNFTTRLQQERVDLAFWFAGARLKEAARQGLLRPIDEADLLQRMGMRFTSATLDALEDKGRLYGAPISYYQWGFFYSRSLFAQLGIAAPKDWDAFEQACARLRGAGVTPTAVGAQNGWPAAAWFDYFNLRCNGRAIHQRLLAGELSFQDPRIRAALQPWRDMLARGDFLAETMTEDWDAVLPYLYRKSVGMVLMGAFAASKFPPQIAPDIGFFPFPQIKPQVARAEEAPLDVVVLPAKGENPAAASRFLRFLAEHPALNTFNQEVSLLSPRVDAPPETDALRRAGRTLLGQASGLTFFFDRDARGDLVAPAFAAISAFLRPPHDLDRMLAAMETARNVTPAGA</sequence>
<protein>
    <submittedName>
        <fullName evidence="4">Multiple sugar transport system substrate-binding protein</fullName>
    </submittedName>
</protein>